<dbReference type="OrthoDB" id="5317005at2"/>
<protein>
    <submittedName>
        <fullName evidence="4">Sulfotransferase</fullName>
    </submittedName>
</protein>
<dbReference type="GO" id="GO:0008146">
    <property type="term" value="F:sulfotransferase activity"/>
    <property type="evidence" value="ECO:0007669"/>
    <property type="project" value="InterPro"/>
</dbReference>
<dbReference type="InterPro" id="IPR037359">
    <property type="entry name" value="NST/OST"/>
</dbReference>
<dbReference type="Pfam" id="PF00685">
    <property type="entry name" value="Sulfotransfer_1"/>
    <property type="match status" value="1"/>
</dbReference>
<dbReference type="RefSeq" id="WP_111959737.1">
    <property type="nucleotide sequence ID" value="NZ_CP036313.1"/>
</dbReference>
<keyword evidence="1" id="KW-0808">Transferase</keyword>
<evidence type="ECO:0000313" key="4">
    <source>
        <dbReference type="EMBL" id="QBH13265.1"/>
    </source>
</evidence>
<sequence length="314" mass="36678">MRVSIDDFGIVNLPDFFIVGAPKSGTTSLHYYLQGHPQIFMPDKKESWFFSFMNNRPSFNSPDKFPGIIDNIDEYAQLYRSAFHNQQCGDASPSYLYTHEASIGNFKRVYQDPGQYNRLKFIISLRNPIDRAWSQYWTFNRTSSDIAPFQDAVHPDTIKKRLGDNWQPFYDYIGFGMYHDQIKAYQNEFGKDRVKIFLFDDLKKDAGQICKEIFLFLGVDPDYTPNTNQIYNPSGKPKSELLKKFIISPNILKSVLKKMIPKRKRQQLKHMAARKLITKVEMPDAARATLKKQFEPEIHRLALLLERDLGHWLS</sequence>
<accession>A0A328FAE5</accession>
<dbReference type="InterPro" id="IPR027417">
    <property type="entry name" value="P-loop_NTPase"/>
</dbReference>
<evidence type="ECO:0000256" key="2">
    <source>
        <dbReference type="ARBA" id="ARBA00023180"/>
    </source>
</evidence>
<feature type="domain" description="Sulfotransferase" evidence="3">
    <location>
        <begin position="14"/>
        <end position="220"/>
    </location>
</feature>
<name>A0A328FAE5_9BACT</name>
<dbReference type="PANTHER" id="PTHR10605:SF56">
    <property type="entry name" value="BIFUNCTIONAL HEPARAN SULFATE N-DEACETYLASE_N-SULFOTRANSFERASE"/>
    <property type="match status" value="1"/>
</dbReference>
<evidence type="ECO:0000256" key="1">
    <source>
        <dbReference type="ARBA" id="ARBA00022679"/>
    </source>
</evidence>
<gene>
    <name evidence="5" type="ORF">DO021_19365</name>
    <name evidence="4" type="ORF">EYB58_10230</name>
</gene>
<dbReference type="AlphaFoldDB" id="A0A328FAE5"/>
<proteinExistence type="predicted"/>
<dbReference type="PANTHER" id="PTHR10605">
    <property type="entry name" value="HEPARAN SULFATE SULFOTRANSFERASE"/>
    <property type="match status" value="1"/>
</dbReference>
<reference evidence="4 7" key="2">
    <citation type="submission" date="2019-02" db="EMBL/GenBank/DDBJ databases">
        <title>Complete genome sequence of Desulfobacter hydrogenophilus AcRS1.</title>
        <authorList>
            <person name="Marietou A."/>
            <person name="Lund M.B."/>
            <person name="Marshall I.P.G."/>
            <person name="Schreiber L."/>
            <person name="Jorgensen B."/>
        </authorList>
    </citation>
    <scope>NUCLEOTIDE SEQUENCE [LARGE SCALE GENOMIC DNA]</scope>
    <source>
        <strain evidence="4 7">AcRS1</strain>
    </source>
</reference>
<evidence type="ECO:0000259" key="3">
    <source>
        <dbReference type="Pfam" id="PF00685"/>
    </source>
</evidence>
<dbReference type="Gene3D" id="3.40.50.300">
    <property type="entry name" value="P-loop containing nucleotide triphosphate hydrolases"/>
    <property type="match status" value="1"/>
</dbReference>
<reference evidence="5 6" key="1">
    <citation type="submission" date="2018-06" db="EMBL/GenBank/DDBJ databases">
        <title>Complete Genome Sequence of Desulfobacter hydrogenophilus (DSM3380).</title>
        <authorList>
            <person name="Marietou A."/>
            <person name="Schreiber L."/>
            <person name="Marshall I."/>
            <person name="Jorgensen B."/>
        </authorList>
    </citation>
    <scope>NUCLEOTIDE SEQUENCE [LARGE SCALE GENOMIC DNA]</scope>
    <source>
        <strain evidence="5 6">DSM 3380</strain>
    </source>
</reference>
<evidence type="ECO:0000313" key="5">
    <source>
        <dbReference type="EMBL" id="RAM00392.1"/>
    </source>
</evidence>
<keyword evidence="2" id="KW-0325">Glycoprotein</keyword>
<dbReference type="Proteomes" id="UP000293902">
    <property type="component" value="Chromosome"/>
</dbReference>
<dbReference type="Proteomes" id="UP000248798">
    <property type="component" value="Unassembled WGS sequence"/>
</dbReference>
<dbReference type="EMBL" id="CP036313">
    <property type="protein sequence ID" value="QBH13265.1"/>
    <property type="molecule type" value="Genomic_DNA"/>
</dbReference>
<dbReference type="EMBL" id="QLNI01000050">
    <property type="protein sequence ID" value="RAM00392.1"/>
    <property type="molecule type" value="Genomic_DNA"/>
</dbReference>
<evidence type="ECO:0000313" key="7">
    <source>
        <dbReference type="Proteomes" id="UP000293902"/>
    </source>
</evidence>
<dbReference type="SUPFAM" id="SSF52540">
    <property type="entry name" value="P-loop containing nucleoside triphosphate hydrolases"/>
    <property type="match status" value="1"/>
</dbReference>
<evidence type="ECO:0000313" key="6">
    <source>
        <dbReference type="Proteomes" id="UP000248798"/>
    </source>
</evidence>
<dbReference type="InterPro" id="IPR000863">
    <property type="entry name" value="Sulfotransferase_dom"/>
</dbReference>
<keyword evidence="7" id="KW-1185">Reference proteome</keyword>
<organism evidence="5 6">
    <name type="scientific">Desulfobacter hydrogenophilus</name>
    <dbReference type="NCBI Taxonomy" id="2291"/>
    <lineage>
        <taxon>Bacteria</taxon>
        <taxon>Pseudomonadati</taxon>
        <taxon>Thermodesulfobacteriota</taxon>
        <taxon>Desulfobacteria</taxon>
        <taxon>Desulfobacterales</taxon>
        <taxon>Desulfobacteraceae</taxon>
        <taxon>Desulfobacter</taxon>
    </lineage>
</organism>